<evidence type="ECO:0000256" key="1">
    <source>
        <dbReference type="SAM" id="Phobius"/>
    </source>
</evidence>
<evidence type="ECO:0000313" key="2">
    <source>
        <dbReference type="EMBL" id="MCY9549454.1"/>
    </source>
</evidence>
<gene>
    <name evidence="2" type="ORF">M5W82_21470</name>
</gene>
<sequence length="97" mass="10744">MDENIKNIKKYGFVIFTFVLSAIGFLILINGVENGVDSANEYLSTSIGGSMDTDSFLLIMKGYIFSNFIFGGILLLVGLSFFCMSLYKLLKEMDLGD</sequence>
<keyword evidence="1" id="KW-0472">Membrane</keyword>
<proteinExistence type="predicted"/>
<name>A0ABT4EZ10_9BACI</name>
<dbReference type="RefSeq" id="WP_268639410.1">
    <property type="nucleotide sequence ID" value="NZ_JAMDLZ010000042.1"/>
</dbReference>
<comment type="caution">
    <text evidence="2">The sequence shown here is derived from an EMBL/GenBank/DDBJ whole genome shotgun (WGS) entry which is preliminary data.</text>
</comment>
<organism evidence="2 3">
    <name type="scientific">Lysinibacillus xylanilyticus</name>
    <dbReference type="NCBI Taxonomy" id="582475"/>
    <lineage>
        <taxon>Bacteria</taxon>
        <taxon>Bacillati</taxon>
        <taxon>Bacillota</taxon>
        <taxon>Bacilli</taxon>
        <taxon>Bacillales</taxon>
        <taxon>Bacillaceae</taxon>
        <taxon>Lysinibacillus</taxon>
    </lineage>
</organism>
<feature type="transmembrane region" description="Helical" evidence="1">
    <location>
        <begin position="64"/>
        <end position="87"/>
    </location>
</feature>
<evidence type="ECO:0000313" key="3">
    <source>
        <dbReference type="Proteomes" id="UP001527052"/>
    </source>
</evidence>
<dbReference type="Proteomes" id="UP001527052">
    <property type="component" value="Unassembled WGS sequence"/>
</dbReference>
<reference evidence="2 3" key="1">
    <citation type="submission" date="2022-05" db="EMBL/GenBank/DDBJ databases">
        <title>Genome Sequencing of Bee-Associated Microbes.</title>
        <authorList>
            <person name="Dunlap C."/>
        </authorList>
    </citation>
    <scope>NUCLEOTIDE SEQUENCE [LARGE SCALE GENOMIC DNA]</scope>
    <source>
        <strain evidence="2 3">NRRL BD-083</strain>
    </source>
</reference>
<accession>A0ABT4EZ10</accession>
<protein>
    <submittedName>
        <fullName evidence="2">Uncharacterized protein</fullName>
    </submittedName>
</protein>
<keyword evidence="1" id="KW-0812">Transmembrane</keyword>
<dbReference type="EMBL" id="JAMDLZ010000042">
    <property type="protein sequence ID" value="MCY9549454.1"/>
    <property type="molecule type" value="Genomic_DNA"/>
</dbReference>
<keyword evidence="1" id="KW-1133">Transmembrane helix</keyword>
<keyword evidence="3" id="KW-1185">Reference proteome</keyword>
<feature type="transmembrane region" description="Helical" evidence="1">
    <location>
        <begin position="12"/>
        <end position="32"/>
    </location>
</feature>